<reference evidence="1" key="2">
    <citation type="submission" date="2022-04" db="EMBL/GenBank/DDBJ databases">
        <authorList>
            <person name="Bromfield E.S.P."/>
            <person name="Cloutier S."/>
        </authorList>
    </citation>
    <scope>NUCLEOTIDE SEQUENCE</scope>
    <source>
        <strain evidence="1">1S5</strain>
    </source>
</reference>
<accession>A0A8T5UYP9</accession>
<reference evidence="1" key="1">
    <citation type="journal article" date="2017" name="Syst. Appl. Microbiol.">
        <title>Soybeans inoculated with root zone soils of Canadian native legumes harbour diverse and novel Bradyrhizobium spp. that possess agricultural potential.</title>
        <authorList>
            <person name="Bromfield E.S.P."/>
            <person name="Cloutier S."/>
            <person name="Tambong J.T."/>
            <person name="Tran Thi T.V."/>
        </authorList>
    </citation>
    <scope>NUCLEOTIDE SEQUENCE</scope>
    <source>
        <strain evidence="1">1S5</strain>
    </source>
</reference>
<evidence type="ECO:0000313" key="1">
    <source>
        <dbReference type="EMBL" id="UPT88101.1"/>
    </source>
</evidence>
<protein>
    <submittedName>
        <fullName evidence="1">Uncharacterized protein</fullName>
    </submittedName>
</protein>
<sequence length="56" mass="6146">MKHRLVTGGAELLGGEFFLAEEALIYNTWTAGNFASNAANLQHSTRHEPLSKNEDS</sequence>
<proteinExistence type="predicted"/>
<evidence type="ECO:0000313" key="2">
    <source>
        <dbReference type="Proteomes" id="UP000551709"/>
    </source>
</evidence>
<dbReference type="Proteomes" id="UP000551709">
    <property type="component" value="Chromosome"/>
</dbReference>
<dbReference type="EMBL" id="CP096255">
    <property type="protein sequence ID" value="UPT88101.1"/>
    <property type="molecule type" value="Genomic_DNA"/>
</dbReference>
<dbReference type="AlphaFoldDB" id="A0A8T5UYP9"/>
<gene>
    <name evidence="1" type="ORF">HAP41_0000002805</name>
</gene>
<organism evidence="1 2">
    <name type="scientific">Bradyrhizobium barranii subsp. apii</name>
    <dbReference type="NCBI Taxonomy" id="2819348"/>
    <lineage>
        <taxon>Bacteria</taxon>
        <taxon>Pseudomonadati</taxon>
        <taxon>Pseudomonadota</taxon>
        <taxon>Alphaproteobacteria</taxon>
        <taxon>Hyphomicrobiales</taxon>
        <taxon>Nitrobacteraceae</taxon>
        <taxon>Bradyrhizobium</taxon>
        <taxon>Bradyrhizobium barranii</taxon>
    </lineage>
</organism>
<dbReference type="RefSeq" id="WP_166059597.1">
    <property type="nucleotide sequence ID" value="NZ_CP096255.1"/>
</dbReference>
<name>A0A8T5UYP9_9BRAD</name>